<protein>
    <submittedName>
        <fullName evidence="3">Uncharacterized protein</fullName>
    </submittedName>
</protein>
<evidence type="ECO:0000313" key="4">
    <source>
        <dbReference type="Proteomes" id="UP000241890"/>
    </source>
</evidence>
<dbReference type="InParanoid" id="A0A2R5GS20"/>
<evidence type="ECO:0000256" key="2">
    <source>
        <dbReference type="SAM" id="Coils"/>
    </source>
</evidence>
<evidence type="ECO:0000313" key="3">
    <source>
        <dbReference type="EMBL" id="GBG33395.1"/>
    </source>
</evidence>
<dbReference type="AlphaFoldDB" id="A0A2R5GS20"/>
<dbReference type="InterPro" id="IPR029488">
    <property type="entry name" value="Hmw/CFAP97"/>
</dbReference>
<sequence>MHKRALSSMRSAVAQSVEEHMVMMRRQEEIHALGTNNKAHAIELQLAKLRRENEDLAHRLAKVQQTETEITATNIPSRRSHVKASRDRKRFLDTARRAAQARLERENAQILSRLSTYQRACTPGVDEVHAMGGAPRPMSKEEHRAQHAQDRADWSTIRSNEDRGQLCHQLVRIPHVRPGQQPTLLEALLIGFKHPKEADQLLFEVTAGPVTRYAKVSYEAMRLALEDAAVHDQRVVQRGVTLAEAAAAHLRFFGDGATLMLIWQQQGHVLQ</sequence>
<dbReference type="EMBL" id="BEYU01000154">
    <property type="protein sequence ID" value="GBG33395.1"/>
    <property type="molecule type" value="Genomic_DNA"/>
</dbReference>
<feature type="coiled-coil region" evidence="2">
    <location>
        <begin position="39"/>
        <end position="66"/>
    </location>
</feature>
<organism evidence="3 4">
    <name type="scientific">Hondaea fermentalgiana</name>
    <dbReference type="NCBI Taxonomy" id="2315210"/>
    <lineage>
        <taxon>Eukaryota</taxon>
        <taxon>Sar</taxon>
        <taxon>Stramenopiles</taxon>
        <taxon>Bigyra</taxon>
        <taxon>Labyrinthulomycetes</taxon>
        <taxon>Thraustochytrida</taxon>
        <taxon>Thraustochytriidae</taxon>
        <taxon>Hondaea</taxon>
    </lineage>
</organism>
<evidence type="ECO:0000256" key="1">
    <source>
        <dbReference type="ARBA" id="ARBA00008315"/>
    </source>
</evidence>
<name>A0A2R5GS20_9STRA</name>
<comment type="similarity">
    <text evidence="1">Belongs to the CFAP97 family.</text>
</comment>
<keyword evidence="2" id="KW-0175">Coiled coil</keyword>
<dbReference type="Pfam" id="PF13879">
    <property type="entry name" value="Hmw_CFAP97"/>
    <property type="match status" value="1"/>
</dbReference>
<reference evidence="3 4" key="1">
    <citation type="submission" date="2017-12" db="EMBL/GenBank/DDBJ databases">
        <title>Sequencing, de novo assembly and annotation of complete genome of a new Thraustochytrid species, strain FCC1311.</title>
        <authorList>
            <person name="Sedici K."/>
            <person name="Godart F."/>
            <person name="Aiese Cigliano R."/>
            <person name="Sanseverino W."/>
            <person name="Barakat M."/>
            <person name="Ortet P."/>
            <person name="Marechal E."/>
            <person name="Cagnac O."/>
            <person name="Amato A."/>
        </authorList>
    </citation>
    <scope>NUCLEOTIDE SEQUENCE [LARGE SCALE GENOMIC DNA]</scope>
</reference>
<dbReference type="Proteomes" id="UP000241890">
    <property type="component" value="Unassembled WGS sequence"/>
</dbReference>
<keyword evidence="4" id="KW-1185">Reference proteome</keyword>
<proteinExistence type="inferred from homology"/>
<accession>A0A2R5GS20</accession>
<comment type="caution">
    <text evidence="3">The sequence shown here is derived from an EMBL/GenBank/DDBJ whole genome shotgun (WGS) entry which is preliminary data.</text>
</comment>
<gene>
    <name evidence="3" type="ORF">FCC1311_096182</name>
</gene>